<sequence>MEEWVGEIWHKFITRKASTEYQEARVKFADISHSVSLVFRALGGEGVKRVEAASGRDYLVRRSLLEKISGANQQISLAWQDDESLRLPESLAVFPDSELNRDLYIWLAVLAAQHNGRFKHWGLDNQQLVLDVLTKYPGLKPRYQRLAKTFVAQRGDPGKLPREEREMELAINRALLEPGSVKAFPVVNYAPKAVLLWLYPASVISSQASPFLENSADEDEQESKKPKQEKQINTRKKAERSDAGNNRDGMMIFRLESLFSWSEFSKMDRGLDDSDDEDNDRVAQDLDKITLSRQQTQKSSAIKMDLDLPSASEDDIPLGPGCKLPEWDYRSNQLVPDRCLLHPMLPRDASPKGLPKHLQNTAKTIQAQFEQLQSVRYWLKSQPQGEEVDMNAWLDFYVQTQASKAEDRGLYQSFRGNFRDLSCLLLADLSMSTEAYLDDDNRVIDVVKDSLLLFGEALQSSGDNFAMYGFSSVKRSNVRFSVLKNFRENYGNQIRGRIQALKPGFYTRMGAAVRQASKLLIEQQSTQKLLLMLTDGKPNDIDHYEGRFGIEDCRQAILEARQQGIKPFCITIDQDAADYLPYIFGSSGFTVIMKPSQLPVRLPQLYHQLTAQ</sequence>
<dbReference type="SMART" id="SM00327">
    <property type="entry name" value="VWA"/>
    <property type="match status" value="1"/>
</dbReference>
<dbReference type="Pfam" id="PF00092">
    <property type="entry name" value="VWA"/>
    <property type="match status" value="1"/>
</dbReference>
<dbReference type="EMBL" id="CP059735">
    <property type="protein sequence ID" value="WDE01398.1"/>
    <property type="molecule type" value="Genomic_DNA"/>
</dbReference>
<dbReference type="InterPro" id="IPR036465">
    <property type="entry name" value="vWFA_dom_sf"/>
</dbReference>
<dbReference type="RefSeq" id="WP_044833541.1">
    <property type="nucleotide sequence ID" value="NZ_CP059735.1"/>
</dbReference>
<dbReference type="CDD" id="cd01454">
    <property type="entry name" value="vWA_norD_type"/>
    <property type="match status" value="1"/>
</dbReference>
<organism evidence="3 4">
    <name type="scientific">Thalassomonas actiniarum</name>
    <dbReference type="NCBI Taxonomy" id="485447"/>
    <lineage>
        <taxon>Bacteria</taxon>
        <taxon>Pseudomonadati</taxon>
        <taxon>Pseudomonadota</taxon>
        <taxon>Gammaproteobacteria</taxon>
        <taxon>Alteromonadales</taxon>
        <taxon>Colwelliaceae</taxon>
        <taxon>Thalassomonas</taxon>
    </lineage>
</organism>
<gene>
    <name evidence="3" type="ORF">SG35_012655</name>
</gene>
<evidence type="ECO:0000313" key="4">
    <source>
        <dbReference type="Proteomes" id="UP000032568"/>
    </source>
</evidence>
<feature type="domain" description="VWFA" evidence="2">
    <location>
        <begin position="422"/>
        <end position="609"/>
    </location>
</feature>
<dbReference type="AlphaFoldDB" id="A0AAE9YV48"/>
<dbReference type="InterPro" id="IPR002035">
    <property type="entry name" value="VWF_A"/>
</dbReference>
<dbReference type="Gene3D" id="3.40.50.410">
    <property type="entry name" value="von Willebrand factor, type A domain"/>
    <property type="match status" value="1"/>
</dbReference>
<dbReference type="Proteomes" id="UP000032568">
    <property type="component" value="Chromosome"/>
</dbReference>
<protein>
    <submittedName>
        <fullName evidence="3">VWA domain-containing protein</fullName>
    </submittedName>
</protein>
<reference evidence="3 4" key="1">
    <citation type="journal article" date="2015" name="Genome Announc.">
        <title>Draft Genome Sequences of Marine Isolates of Thalassomonas viridans and Thalassomonas actiniarum.</title>
        <authorList>
            <person name="Olonade I."/>
            <person name="van Zyl L.J."/>
            <person name="Trindade M."/>
        </authorList>
    </citation>
    <scope>NUCLEOTIDE SEQUENCE [LARGE SCALE GENOMIC DNA]</scope>
    <source>
        <strain evidence="3 4">A5K-106</strain>
    </source>
</reference>
<dbReference type="InterPro" id="IPR051928">
    <property type="entry name" value="NorD/CobT"/>
</dbReference>
<dbReference type="PANTHER" id="PTHR41248">
    <property type="entry name" value="NORD PROTEIN"/>
    <property type="match status" value="1"/>
</dbReference>
<dbReference type="SUPFAM" id="SSF53300">
    <property type="entry name" value="vWA-like"/>
    <property type="match status" value="1"/>
</dbReference>
<evidence type="ECO:0000259" key="2">
    <source>
        <dbReference type="PROSITE" id="PS50234"/>
    </source>
</evidence>
<feature type="region of interest" description="Disordered" evidence="1">
    <location>
        <begin position="214"/>
        <end position="247"/>
    </location>
</feature>
<dbReference type="PANTHER" id="PTHR41248:SF1">
    <property type="entry name" value="NORD PROTEIN"/>
    <property type="match status" value="1"/>
</dbReference>
<name>A0AAE9YV48_9GAMM</name>
<reference evidence="3 4" key="2">
    <citation type="journal article" date="2022" name="Mar. Drugs">
        <title>Bioassay-Guided Fractionation Leads to the Detection of Cholic Acid Generated by the Rare Thalassomonas sp.</title>
        <authorList>
            <person name="Pheiffer F."/>
            <person name="Schneider Y.K."/>
            <person name="Hansen E.H."/>
            <person name="Andersen J.H."/>
            <person name="Isaksson J."/>
            <person name="Busche T."/>
            <person name="R C."/>
            <person name="Kalinowski J."/>
            <person name="Zyl L.V."/>
            <person name="Trindade M."/>
        </authorList>
    </citation>
    <scope>NUCLEOTIDE SEQUENCE [LARGE SCALE GENOMIC DNA]</scope>
    <source>
        <strain evidence="3 4">A5K-106</strain>
    </source>
</reference>
<dbReference type="PROSITE" id="PS50234">
    <property type="entry name" value="VWFA"/>
    <property type="match status" value="1"/>
</dbReference>
<keyword evidence="4" id="KW-1185">Reference proteome</keyword>
<proteinExistence type="predicted"/>
<accession>A0AAE9YV48</accession>
<dbReference type="KEGG" id="tact:SG35_012655"/>
<evidence type="ECO:0000256" key="1">
    <source>
        <dbReference type="SAM" id="MobiDB-lite"/>
    </source>
</evidence>
<feature type="compositionally biased region" description="Basic and acidic residues" evidence="1">
    <location>
        <begin position="222"/>
        <end position="232"/>
    </location>
</feature>
<evidence type="ECO:0000313" key="3">
    <source>
        <dbReference type="EMBL" id="WDE01398.1"/>
    </source>
</evidence>